<sequence>MTNFEYYRDFDDFQRRETINFFLSKFPLASQKQLQDFLEQARQAYVQLRQTNPAHLDWNQTLLYLAQKFLPEKQSEKDRLKKILVLQEQLKVRYEGEIKRQSQQNSELLIQLGQRDEEIIQMQQLFKEKERQLEVYQKQLNEAKEYNHKLEEHYNKTLEEALKEYEQQCTDAIHRRDEEIQAIFTSKLNEKNSEITQLQTYLQSAVDENEALQKQHKLVLFKNQKYEKMVSDLQVDLARIQEINNSLTSEKRDFQRANNDLVKQYNKLKNRLEQKLGEITNAQVNGQTHTVSLADTSQQFHRPQEAVIPQTQVISYTLDDMDDDMEVEETPPTTNKDLPRGATQPKRNSIKRVSKLID</sequence>
<dbReference type="SMR" id="A0A0H3DMJ5"/>
<dbReference type="EMBL" id="CP002077">
    <property type="protein sequence ID" value="ADK86980.1"/>
    <property type="molecule type" value="Genomic_DNA"/>
</dbReference>
<dbReference type="eggNOG" id="COG1196">
    <property type="taxonomic scope" value="Bacteria"/>
</dbReference>
<evidence type="ECO:0000256" key="2">
    <source>
        <dbReference type="SAM" id="MobiDB-lite"/>
    </source>
</evidence>
<keyword evidence="1" id="KW-0175">Coiled coil</keyword>
<evidence type="ECO:0000313" key="4">
    <source>
        <dbReference type="Proteomes" id="UP000007756"/>
    </source>
</evidence>
<dbReference type="Proteomes" id="UP000007756">
    <property type="component" value="Chromosome"/>
</dbReference>
<name>A0A0H3DMJ5_MYCPB</name>
<evidence type="ECO:0000313" key="3">
    <source>
        <dbReference type="EMBL" id="ADK86980.1"/>
    </source>
</evidence>
<dbReference type="KEGG" id="mpj:MPNE_0449"/>
<reference evidence="3 4" key="1">
    <citation type="journal article" date="2010" name="Appl. Environ. Microbiol.">
        <title>Targeted chromosomal knockouts in Mycoplasma pneumoniae.</title>
        <authorList>
            <person name="Krishnakumar R."/>
            <person name="Assad-Garcia N."/>
            <person name="Benders G.A."/>
            <person name="Phan Q."/>
            <person name="Montague M.G."/>
            <person name="Glass J.I."/>
        </authorList>
    </citation>
    <scope>NUCLEOTIDE SEQUENCE [LARGE SCALE GENOMIC DNA]</scope>
    <source>
        <strain evidence="4">ATCC 15531 / DSM 22911 / NBRC 14401 / NCTC 10119 / FH</strain>
    </source>
</reference>
<feature type="region of interest" description="Disordered" evidence="2">
    <location>
        <begin position="324"/>
        <end position="358"/>
    </location>
</feature>
<dbReference type="RefSeq" id="WP_010874743.1">
    <property type="nucleotide sequence ID" value="NZ_CP010546.1"/>
</dbReference>
<dbReference type="HOGENOM" id="CLU_815895_0_0_14"/>
<organism evidence="3 4">
    <name type="scientific">Mycoplasmoides pneumoniae (strain ATCC 15531 / DSM 23978 / CIP 103766 / NBRC 14401 / NCTC 10119 / FH)</name>
    <name type="common">Mycoplasma pneumoniae</name>
    <dbReference type="NCBI Taxonomy" id="722438"/>
    <lineage>
        <taxon>Bacteria</taxon>
        <taxon>Bacillati</taxon>
        <taxon>Mycoplasmatota</taxon>
        <taxon>Mycoplasmoidales</taxon>
        <taxon>Mycoplasmoidaceae</taxon>
        <taxon>Mycoplasmoides</taxon>
    </lineage>
</organism>
<gene>
    <name evidence="3" type="ordered locus">MPNE_0449</name>
</gene>
<feature type="coiled-coil region" evidence="1">
    <location>
        <begin position="119"/>
        <end position="285"/>
    </location>
</feature>
<dbReference type="STRING" id="722438.F539_02170"/>
<feature type="compositionally biased region" description="Basic residues" evidence="2">
    <location>
        <begin position="348"/>
        <end position="358"/>
    </location>
</feature>
<dbReference type="PaxDb" id="722438-MPNE_0449"/>
<dbReference type="PATRIC" id="fig|722438.3.peg.433"/>
<evidence type="ECO:0000256" key="1">
    <source>
        <dbReference type="SAM" id="Coils"/>
    </source>
</evidence>
<accession>A0A0H3DMJ5</accession>
<dbReference type="GeneID" id="66608954"/>
<dbReference type="AlphaFoldDB" id="A0A0H3DMJ5"/>
<proteinExistence type="predicted"/>
<protein>
    <submittedName>
        <fullName evidence="3">Uncharacterized protein</fullName>
    </submittedName>
</protein>